<dbReference type="EMBL" id="CAJNOQ010044335">
    <property type="protein sequence ID" value="CAF1633101.1"/>
    <property type="molecule type" value="Genomic_DNA"/>
</dbReference>
<evidence type="ECO:0000313" key="1">
    <source>
        <dbReference type="EMBL" id="CAF1633101.1"/>
    </source>
</evidence>
<dbReference type="Proteomes" id="UP000663829">
    <property type="component" value="Unassembled WGS sequence"/>
</dbReference>
<evidence type="ECO:0000313" key="3">
    <source>
        <dbReference type="Proteomes" id="UP000663829"/>
    </source>
</evidence>
<proteinExistence type="predicted"/>
<dbReference type="Proteomes" id="UP000681722">
    <property type="component" value="Unassembled WGS sequence"/>
</dbReference>
<comment type="caution">
    <text evidence="1">The sequence shown here is derived from an EMBL/GenBank/DDBJ whole genome shotgun (WGS) entry which is preliminary data.</text>
</comment>
<reference evidence="1" key="1">
    <citation type="submission" date="2021-02" db="EMBL/GenBank/DDBJ databases">
        <authorList>
            <person name="Nowell W R."/>
        </authorList>
    </citation>
    <scope>NUCLEOTIDE SEQUENCE</scope>
</reference>
<organism evidence="1 3">
    <name type="scientific">Didymodactylos carnosus</name>
    <dbReference type="NCBI Taxonomy" id="1234261"/>
    <lineage>
        <taxon>Eukaryota</taxon>
        <taxon>Metazoa</taxon>
        <taxon>Spiralia</taxon>
        <taxon>Gnathifera</taxon>
        <taxon>Rotifera</taxon>
        <taxon>Eurotatoria</taxon>
        <taxon>Bdelloidea</taxon>
        <taxon>Philodinida</taxon>
        <taxon>Philodinidae</taxon>
        <taxon>Didymodactylos</taxon>
    </lineage>
</organism>
<feature type="non-terminal residue" evidence="1">
    <location>
        <position position="10"/>
    </location>
</feature>
<gene>
    <name evidence="1" type="ORF">GPM918_LOCUS44479</name>
    <name evidence="2" type="ORF">SRO942_LOCUS46353</name>
</gene>
<keyword evidence="3" id="KW-1185">Reference proteome</keyword>
<name>A0A816DDU8_9BILA</name>
<accession>A0A816DDU8</accession>
<evidence type="ECO:0000313" key="2">
    <source>
        <dbReference type="EMBL" id="CAF4534986.1"/>
    </source>
</evidence>
<sequence length="10" mass="1324">MMKFRSLTYF</sequence>
<protein>
    <submittedName>
        <fullName evidence="1">Uncharacterized protein</fullName>
    </submittedName>
</protein>
<dbReference type="EMBL" id="CAJOBC010112377">
    <property type="protein sequence ID" value="CAF4534986.1"/>
    <property type="molecule type" value="Genomic_DNA"/>
</dbReference>